<dbReference type="RefSeq" id="WP_131607467.1">
    <property type="nucleotide sequence ID" value="NZ_SJSM01000002.1"/>
</dbReference>
<proteinExistence type="predicted"/>
<organism evidence="2 3">
    <name type="scientific">Pedobacter hiemivivus</name>
    <dbReference type="NCBI Taxonomy" id="2530454"/>
    <lineage>
        <taxon>Bacteria</taxon>
        <taxon>Pseudomonadati</taxon>
        <taxon>Bacteroidota</taxon>
        <taxon>Sphingobacteriia</taxon>
        <taxon>Sphingobacteriales</taxon>
        <taxon>Sphingobacteriaceae</taxon>
        <taxon>Pedobacter</taxon>
    </lineage>
</organism>
<feature type="transmembrane region" description="Helical" evidence="1">
    <location>
        <begin position="50"/>
        <end position="72"/>
    </location>
</feature>
<keyword evidence="1" id="KW-0472">Membrane</keyword>
<evidence type="ECO:0000313" key="2">
    <source>
        <dbReference type="EMBL" id="TCC98484.1"/>
    </source>
</evidence>
<sequence length="73" mass="8208">MRLFNKRKKRPLSSKQEQTAGRIALAILGYQQRVADYLNGKTEGVSSKGWLILLVLFCAGFGTYCLSLMLQIL</sequence>
<comment type="caution">
    <text evidence="2">The sequence shown here is derived from an EMBL/GenBank/DDBJ whole genome shotgun (WGS) entry which is preliminary data.</text>
</comment>
<evidence type="ECO:0000256" key="1">
    <source>
        <dbReference type="SAM" id="Phobius"/>
    </source>
</evidence>
<gene>
    <name evidence="2" type="ORF">EZ444_04160</name>
</gene>
<dbReference type="EMBL" id="SJSM01000002">
    <property type="protein sequence ID" value="TCC98484.1"/>
    <property type="molecule type" value="Genomic_DNA"/>
</dbReference>
<reference evidence="2 3" key="1">
    <citation type="submission" date="2019-02" db="EMBL/GenBank/DDBJ databases">
        <title>Pedobacter sp. RP-3-8 sp. nov., isolated from Arctic soil.</title>
        <authorList>
            <person name="Dahal R.H."/>
        </authorList>
    </citation>
    <scope>NUCLEOTIDE SEQUENCE [LARGE SCALE GENOMIC DNA]</scope>
    <source>
        <strain evidence="2 3">RP-3-8</strain>
    </source>
</reference>
<dbReference type="OrthoDB" id="771762at2"/>
<protein>
    <submittedName>
        <fullName evidence="2">Uncharacterized protein</fullName>
    </submittedName>
</protein>
<keyword evidence="1" id="KW-1133">Transmembrane helix</keyword>
<dbReference type="Proteomes" id="UP000291117">
    <property type="component" value="Unassembled WGS sequence"/>
</dbReference>
<name>A0A4R0NI55_9SPHI</name>
<evidence type="ECO:0000313" key="3">
    <source>
        <dbReference type="Proteomes" id="UP000291117"/>
    </source>
</evidence>
<dbReference type="AlphaFoldDB" id="A0A4R0NI55"/>
<keyword evidence="1" id="KW-0812">Transmembrane</keyword>
<keyword evidence="3" id="KW-1185">Reference proteome</keyword>
<accession>A0A4R0NI55</accession>